<dbReference type="Proteomes" id="UP000192582">
    <property type="component" value="Unassembled WGS sequence"/>
</dbReference>
<gene>
    <name evidence="2" type="ORF">SAMN00790413_04097</name>
</gene>
<dbReference type="STRING" id="695939.SAMN00790413_04097"/>
<feature type="transmembrane region" description="Helical" evidence="1">
    <location>
        <begin position="286"/>
        <end position="306"/>
    </location>
</feature>
<evidence type="ECO:0008006" key="4">
    <source>
        <dbReference type="Google" id="ProtNLM"/>
    </source>
</evidence>
<evidence type="ECO:0000313" key="3">
    <source>
        <dbReference type="Proteomes" id="UP000192582"/>
    </source>
</evidence>
<proteinExistence type="predicted"/>
<evidence type="ECO:0000313" key="2">
    <source>
        <dbReference type="EMBL" id="SMB82651.1"/>
    </source>
</evidence>
<dbReference type="AlphaFoldDB" id="A0A1W1UP86"/>
<evidence type="ECO:0000256" key="1">
    <source>
        <dbReference type="SAM" id="Phobius"/>
    </source>
</evidence>
<keyword evidence="1" id="KW-1133">Transmembrane helix</keyword>
<accession>A0A1W1UP86</accession>
<keyword evidence="3" id="KW-1185">Reference proteome</keyword>
<keyword evidence="1" id="KW-0472">Membrane</keyword>
<feature type="transmembrane region" description="Helical" evidence="1">
    <location>
        <begin position="164"/>
        <end position="185"/>
    </location>
</feature>
<feature type="transmembrane region" description="Helical" evidence="1">
    <location>
        <begin position="197"/>
        <end position="219"/>
    </location>
</feature>
<name>A0A1W1UP86_9DEIO</name>
<dbReference type="EMBL" id="FWWU01000006">
    <property type="protein sequence ID" value="SMB82651.1"/>
    <property type="molecule type" value="Genomic_DNA"/>
</dbReference>
<keyword evidence="1" id="KW-0812">Transmembrane</keyword>
<organism evidence="2 3">
    <name type="scientific">Deinococcus hopiensis KR-140</name>
    <dbReference type="NCBI Taxonomy" id="695939"/>
    <lineage>
        <taxon>Bacteria</taxon>
        <taxon>Thermotogati</taxon>
        <taxon>Deinococcota</taxon>
        <taxon>Deinococci</taxon>
        <taxon>Deinococcales</taxon>
        <taxon>Deinococcaceae</taxon>
        <taxon>Deinococcus</taxon>
    </lineage>
</organism>
<protein>
    <recommendedName>
        <fullName evidence="4">DUF1345 domain-containing protein</fullName>
    </recommendedName>
</protein>
<sequence length="310" mass="33185">MADRQLSRGAPRVWMILHVCGPTALHGARCGRASAQDHLLKVRVGHDDIWFGAARRNGPAGPGGAPRLGLGRVVGLTRPVGPGEGAGPGVSAAPESLWPARLAILGVLALNLLLGEHLTPGPNWLLPALEVLLLLPLSALRVRQREHLRRYGHLHPRLTQLTRPLSLALTGLLHLANLTSLGLLVRGLLQGSGATGAALLADALNLWVTNVLVFSLWYWELDRGGALSRSLPGAFPDFLFPQQGTPGLAPQEWRPEYVDYLFVACTNAAAFSPTDTLPLTRRAKGLMAFQALTSLLTLVLVASRAVNILR</sequence>
<reference evidence="2 3" key="1">
    <citation type="submission" date="2017-04" db="EMBL/GenBank/DDBJ databases">
        <authorList>
            <person name="Afonso C.L."/>
            <person name="Miller P.J."/>
            <person name="Scott M.A."/>
            <person name="Spackman E."/>
            <person name="Goraichik I."/>
            <person name="Dimitrov K.M."/>
            <person name="Suarez D.L."/>
            <person name="Swayne D.E."/>
        </authorList>
    </citation>
    <scope>NUCLEOTIDE SEQUENCE [LARGE SCALE GENOMIC DNA]</scope>
    <source>
        <strain evidence="2 3">KR-140</strain>
    </source>
</reference>